<dbReference type="GO" id="GO:0003677">
    <property type="term" value="F:DNA binding"/>
    <property type="evidence" value="ECO:0007669"/>
    <property type="project" value="UniProtKB-UniRule"/>
</dbReference>
<name>A0A7G9RJB7_9BURK</name>
<dbReference type="Pfam" id="PF21306">
    <property type="entry name" value="TetR_C_40"/>
    <property type="match status" value="1"/>
</dbReference>
<evidence type="ECO:0000256" key="1">
    <source>
        <dbReference type="ARBA" id="ARBA00023125"/>
    </source>
</evidence>
<accession>A0A7G9RJB7</accession>
<proteinExistence type="predicted"/>
<dbReference type="AlphaFoldDB" id="A0A7G9RJB7"/>
<dbReference type="KEGG" id="drg:H9K76_13740"/>
<dbReference type="RefSeq" id="WP_187595965.1">
    <property type="nucleotide sequence ID" value="NZ_CP060714.1"/>
</dbReference>
<dbReference type="InterPro" id="IPR049513">
    <property type="entry name" value="TetR_C_40"/>
</dbReference>
<protein>
    <submittedName>
        <fullName evidence="4">TetR family transcriptional regulator</fullName>
    </submittedName>
</protein>
<sequence length="207" mass="23293">MRSRLLEATFAAFTQEGKSAPDIGDIVSCAQVARGTFYLHFQTLEQALQALVQQQSDEMTRACLPLYDMLQEPCQRFAVGCRLFLMRATADPQWASFMIRAAPLDNKQLMAGYMREDLKQGRAMGQFNYADDHVALDIELSTLVAGIGSLGKGVPNPESYMDECIRMALRGLGCDPDRSEQSLLFSRKHLHGWTWVREGKSGPRFEY</sequence>
<evidence type="ECO:0000313" key="5">
    <source>
        <dbReference type="Proteomes" id="UP000515811"/>
    </source>
</evidence>
<evidence type="ECO:0000256" key="2">
    <source>
        <dbReference type="PROSITE-ProRule" id="PRU00335"/>
    </source>
</evidence>
<dbReference type="InterPro" id="IPR009057">
    <property type="entry name" value="Homeodomain-like_sf"/>
</dbReference>
<dbReference type="EMBL" id="CP060714">
    <property type="protein sequence ID" value="QNN55692.1"/>
    <property type="molecule type" value="Genomic_DNA"/>
</dbReference>
<dbReference type="InterPro" id="IPR001647">
    <property type="entry name" value="HTH_TetR"/>
</dbReference>
<evidence type="ECO:0000313" key="4">
    <source>
        <dbReference type="EMBL" id="QNN55692.1"/>
    </source>
</evidence>
<evidence type="ECO:0000259" key="3">
    <source>
        <dbReference type="PROSITE" id="PS50977"/>
    </source>
</evidence>
<keyword evidence="5" id="KW-1185">Reference proteome</keyword>
<dbReference type="SUPFAM" id="SSF46689">
    <property type="entry name" value="Homeodomain-like"/>
    <property type="match status" value="1"/>
</dbReference>
<dbReference type="PROSITE" id="PS50977">
    <property type="entry name" value="HTH_TETR_2"/>
    <property type="match status" value="1"/>
</dbReference>
<dbReference type="Gene3D" id="1.10.357.10">
    <property type="entry name" value="Tetracycline Repressor, domain 2"/>
    <property type="match status" value="1"/>
</dbReference>
<feature type="domain" description="HTH tetR-type" evidence="3">
    <location>
        <begin position="1"/>
        <end position="59"/>
    </location>
</feature>
<keyword evidence="1 2" id="KW-0238">DNA-binding</keyword>
<reference evidence="4 5" key="1">
    <citation type="submission" date="2020-08" db="EMBL/GenBank/DDBJ databases">
        <title>Genome sequence of Diaphorobacter ruginosibacter DSM 27467T.</title>
        <authorList>
            <person name="Hyun D.-W."/>
            <person name="Bae J.-W."/>
        </authorList>
    </citation>
    <scope>NUCLEOTIDE SEQUENCE [LARGE SCALE GENOMIC DNA]</scope>
    <source>
        <strain evidence="4 5">DSM 27467</strain>
    </source>
</reference>
<organism evidence="4 5">
    <name type="scientific">Diaphorobacter ruginosibacter</name>
    <dbReference type="NCBI Taxonomy" id="1715720"/>
    <lineage>
        <taxon>Bacteria</taxon>
        <taxon>Pseudomonadati</taxon>
        <taxon>Pseudomonadota</taxon>
        <taxon>Betaproteobacteria</taxon>
        <taxon>Burkholderiales</taxon>
        <taxon>Comamonadaceae</taxon>
        <taxon>Diaphorobacter</taxon>
    </lineage>
</organism>
<dbReference type="Proteomes" id="UP000515811">
    <property type="component" value="Chromosome"/>
</dbReference>
<feature type="DNA-binding region" description="H-T-H motif" evidence="2">
    <location>
        <begin position="22"/>
        <end position="41"/>
    </location>
</feature>
<gene>
    <name evidence="4" type="ORF">H9K76_13740</name>
</gene>